<gene>
    <name evidence="9" type="ORF">KQI88_09800</name>
</gene>
<evidence type="ECO:0000256" key="2">
    <source>
        <dbReference type="ARBA" id="ARBA00004370"/>
    </source>
</evidence>
<feature type="transmembrane region" description="Helical" evidence="7">
    <location>
        <begin position="87"/>
        <end position="108"/>
    </location>
</feature>
<name>A0ABS6G2W4_9FIRM</name>
<feature type="transmembrane region" description="Helical" evidence="7">
    <location>
        <begin position="209"/>
        <end position="232"/>
    </location>
</feature>
<keyword evidence="6" id="KW-0175">Coiled coil</keyword>
<evidence type="ECO:0000256" key="7">
    <source>
        <dbReference type="SAM" id="Phobius"/>
    </source>
</evidence>
<comment type="subcellular location">
    <subcellularLocation>
        <location evidence="2">Membrane</location>
    </subcellularLocation>
</comment>
<proteinExistence type="predicted"/>
<reference evidence="9 10" key="1">
    <citation type="submission" date="2021-06" db="EMBL/GenBank/DDBJ databases">
        <authorList>
            <person name="Sun Q."/>
            <person name="Li D."/>
        </authorList>
    </citation>
    <scope>NUCLEOTIDE SEQUENCE [LARGE SCALE GENOMIC DNA]</scope>
    <source>
        <strain evidence="9 10">MSJ-5</strain>
    </source>
</reference>
<evidence type="ECO:0000256" key="1">
    <source>
        <dbReference type="ARBA" id="ARBA00000085"/>
    </source>
</evidence>
<dbReference type="RefSeq" id="WP_216416819.1">
    <property type="nucleotide sequence ID" value="NZ_JAHLQK010000003.1"/>
</dbReference>
<dbReference type="Pfam" id="PF02518">
    <property type="entry name" value="HATPase_c"/>
    <property type="match status" value="1"/>
</dbReference>
<dbReference type="EC" id="2.7.13.3" evidence="3"/>
<evidence type="ECO:0000256" key="4">
    <source>
        <dbReference type="ARBA" id="ARBA00022679"/>
    </source>
</evidence>
<evidence type="ECO:0000256" key="5">
    <source>
        <dbReference type="ARBA" id="ARBA00022777"/>
    </source>
</evidence>
<evidence type="ECO:0000256" key="3">
    <source>
        <dbReference type="ARBA" id="ARBA00012438"/>
    </source>
</evidence>
<feature type="transmembrane region" description="Helical" evidence="7">
    <location>
        <begin position="163"/>
        <end position="188"/>
    </location>
</feature>
<protein>
    <recommendedName>
        <fullName evidence="3">histidine kinase</fullName>
        <ecNumber evidence="3">2.7.13.3</ecNumber>
    </recommendedName>
</protein>
<feature type="transmembrane region" description="Helical" evidence="7">
    <location>
        <begin position="15"/>
        <end position="34"/>
    </location>
</feature>
<accession>A0ABS6G2W4</accession>
<dbReference type="InterPro" id="IPR003661">
    <property type="entry name" value="HisK_dim/P_dom"/>
</dbReference>
<dbReference type="Pfam" id="PF00512">
    <property type="entry name" value="HisKA"/>
    <property type="match status" value="1"/>
</dbReference>
<feature type="coiled-coil region" evidence="6">
    <location>
        <begin position="280"/>
        <end position="318"/>
    </location>
</feature>
<keyword evidence="10" id="KW-1185">Reference proteome</keyword>
<dbReference type="PANTHER" id="PTHR42878">
    <property type="entry name" value="TWO-COMPONENT HISTIDINE KINASE"/>
    <property type="match status" value="1"/>
</dbReference>
<comment type="caution">
    <text evidence="9">The sequence shown here is derived from an EMBL/GenBank/DDBJ whole genome shotgun (WGS) entry which is preliminary data.</text>
</comment>
<dbReference type="InterPro" id="IPR005467">
    <property type="entry name" value="His_kinase_dom"/>
</dbReference>
<dbReference type="PROSITE" id="PS50109">
    <property type="entry name" value="HIS_KIN"/>
    <property type="match status" value="1"/>
</dbReference>
<keyword evidence="7" id="KW-0472">Membrane</keyword>
<evidence type="ECO:0000259" key="8">
    <source>
        <dbReference type="PROSITE" id="PS50109"/>
    </source>
</evidence>
<evidence type="ECO:0000313" key="9">
    <source>
        <dbReference type="EMBL" id="MBU5676713.1"/>
    </source>
</evidence>
<dbReference type="PANTHER" id="PTHR42878:SF15">
    <property type="entry name" value="BACTERIOPHYTOCHROME"/>
    <property type="match status" value="1"/>
</dbReference>
<organism evidence="9 10">
    <name type="scientific">Alkaliphilus flagellatus</name>
    <dbReference type="NCBI Taxonomy" id="2841507"/>
    <lineage>
        <taxon>Bacteria</taxon>
        <taxon>Bacillati</taxon>
        <taxon>Bacillota</taxon>
        <taxon>Clostridia</taxon>
        <taxon>Peptostreptococcales</taxon>
        <taxon>Natronincolaceae</taxon>
        <taxon>Alkaliphilus</taxon>
    </lineage>
</organism>
<keyword evidence="5" id="KW-0418">Kinase</keyword>
<sequence length="546" mass="62608">MIQDHSNLGLRKIQIYKILVSVILGLIGFIGTFYSSRFDFNGFSINFTWSLILPMLVTLAWGMGYGMVSITLGLIVLYPFFLGSYNGWASIVPTISLCLWIIIHGYGGQKRLEEHKFYHNIYFLQFIYIIIRMAIYTVLFPILVRFNPPFWNPEAYTKVNIDIILLFAIKGIIVESILLALCDALLLLPFVRKVFRLECSNGARHNTRIMSALVAFGLTFTLIVSSVHSFIIDKNHLFQWIIEPDEKTRITFLLATILFSIMGGITVRYVQRVLETQEALKIREGQYKRAIEEIQILNNELEQRVTDRTAELQRAVLELEEFSYTISHDLKSPLRAIDGYSKFIIEDYGNELENEVGEMIGNIQEICRDMIELINKLLEYSITSKANLCKEPIQVKQIITTVFREFKVGNPERKMELVFEDDLPTLNIDKVLFKQAISNIISNAIKFSRDREITKIVVGCSASEKEYIFYIKDNGVGFDMKFSNKLFGIFQRLHRRQDFEGAGIGLATIKKILQKHGGSVWIEGVLNEGATVYFTLPSEIDAENEG</sequence>
<dbReference type="SMART" id="SM00388">
    <property type="entry name" value="HisKA"/>
    <property type="match status" value="1"/>
</dbReference>
<comment type="catalytic activity">
    <reaction evidence="1">
        <text>ATP + protein L-histidine = ADP + protein N-phospho-L-histidine.</text>
        <dbReference type="EC" id="2.7.13.3"/>
    </reaction>
</comment>
<feature type="domain" description="Histidine kinase" evidence="8">
    <location>
        <begin position="325"/>
        <end position="540"/>
    </location>
</feature>
<keyword evidence="7" id="KW-0812">Transmembrane</keyword>
<dbReference type="InterPro" id="IPR050351">
    <property type="entry name" value="BphY/WalK/GraS-like"/>
</dbReference>
<feature type="transmembrane region" description="Helical" evidence="7">
    <location>
        <begin position="120"/>
        <end position="143"/>
    </location>
</feature>
<keyword evidence="4" id="KW-0808">Transferase</keyword>
<dbReference type="EMBL" id="JAHLQK010000003">
    <property type="protein sequence ID" value="MBU5676713.1"/>
    <property type="molecule type" value="Genomic_DNA"/>
</dbReference>
<dbReference type="Proteomes" id="UP000779508">
    <property type="component" value="Unassembled WGS sequence"/>
</dbReference>
<dbReference type="InterPro" id="IPR003594">
    <property type="entry name" value="HATPase_dom"/>
</dbReference>
<feature type="transmembrane region" description="Helical" evidence="7">
    <location>
        <begin position="252"/>
        <end position="270"/>
    </location>
</feature>
<feature type="transmembrane region" description="Helical" evidence="7">
    <location>
        <begin position="55"/>
        <end position="81"/>
    </location>
</feature>
<dbReference type="SMART" id="SM00387">
    <property type="entry name" value="HATPase_c"/>
    <property type="match status" value="1"/>
</dbReference>
<evidence type="ECO:0000256" key="6">
    <source>
        <dbReference type="SAM" id="Coils"/>
    </source>
</evidence>
<keyword evidence="7" id="KW-1133">Transmembrane helix</keyword>
<dbReference type="CDD" id="cd00082">
    <property type="entry name" value="HisKA"/>
    <property type="match status" value="1"/>
</dbReference>
<evidence type="ECO:0000313" key="10">
    <source>
        <dbReference type="Proteomes" id="UP000779508"/>
    </source>
</evidence>